<feature type="compositionally biased region" description="Basic residues" evidence="3">
    <location>
        <begin position="270"/>
        <end position="281"/>
    </location>
</feature>
<evidence type="ECO:0000256" key="1">
    <source>
        <dbReference type="ARBA" id="ARBA00023054"/>
    </source>
</evidence>
<protein>
    <submittedName>
        <fullName evidence="5">Coiled-coil domain containing 92B</fullName>
    </submittedName>
</protein>
<dbReference type="KEGG" id="oaa:114817642"/>
<feature type="compositionally biased region" description="Basic residues" evidence="3">
    <location>
        <begin position="175"/>
        <end position="184"/>
    </location>
</feature>
<dbReference type="Proteomes" id="UP000002279">
    <property type="component" value="Chromosome 17"/>
</dbReference>
<feature type="compositionally biased region" description="Pro residues" evidence="3">
    <location>
        <begin position="260"/>
        <end position="269"/>
    </location>
</feature>
<reference evidence="5" key="3">
    <citation type="submission" date="2025-09" db="UniProtKB">
        <authorList>
            <consortium name="Ensembl"/>
        </authorList>
    </citation>
    <scope>IDENTIFICATION</scope>
    <source>
        <strain evidence="5">Glennie</strain>
    </source>
</reference>
<sequence>MDSLSLEHQIQRVQRHIAFLKKEQMELLRDLHLEILRLQKHCTELTQDLERKESRTDQQEVVDRQLEEQCRAMEAQLAEREGSNAELRRELRQREALVAALRSSLRSKERHFLEELKRRSHGVTVLDTELRKQTEAAAYLSLQLHASRQRLHGPRGSAGGRLPPDRAPPPAEPRPKKRSHRARRPPAELGGLGTLGGRAGGGFGDADPMPDPALFLSGRRHHLPKATGPQPRARPEGEGTAPGEGSPCKPARPPAEEPPDPPGAPPPRARPCRSQHSRRRGPSPQSSADLE</sequence>
<dbReference type="PANTHER" id="PTHR14882">
    <property type="entry name" value="COILED-COIL DOMAIN-CONTAINING 74A"/>
    <property type="match status" value="1"/>
</dbReference>
<organism evidence="5 6">
    <name type="scientific">Ornithorhynchus anatinus</name>
    <name type="common">Duckbill platypus</name>
    <dbReference type="NCBI Taxonomy" id="9258"/>
    <lineage>
        <taxon>Eukaryota</taxon>
        <taxon>Metazoa</taxon>
        <taxon>Chordata</taxon>
        <taxon>Craniata</taxon>
        <taxon>Vertebrata</taxon>
        <taxon>Euteleostomi</taxon>
        <taxon>Mammalia</taxon>
        <taxon>Monotremata</taxon>
        <taxon>Ornithorhynchidae</taxon>
        <taxon>Ornithorhynchus</taxon>
    </lineage>
</organism>
<dbReference type="RefSeq" id="XP_028937411.1">
    <property type="nucleotide sequence ID" value="XM_029081578.2"/>
</dbReference>
<dbReference type="InParanoid" id="A0A6I8PJP4"/>
<evidence type="ECO:0000313" key="6">
    <source>
        <dbReference type="Proteomes" id="UP000002279"/>
    </source>
</evidence>
<feature type="coiled-coil region" evidence="2">
    <location>
        <begin position="3"/>
        <end position="104"/>
    </location>
</feature>
<dbReference type="GeneID" id="114817642"/>
<proteinExistence type="predicted"/>
<dbReference type="PANTHER" id="PTHR14882:SF3">
    <property type="entry name" value="COILED-COIL DOMAIN CONTAINING 92B"/>
    <property type="match status" value="1"/>
</dbReference>
<evidence type="ECO:0000313" key="5">
    <source>
        <dbReference type="Ensembl" id="ENSOANP00000054358.1"/>
    </source>
</evidence>
<dbReference type="OrthoDB" id="9941131at2759"/>
<name>A0A6I8PJP4_ORNAN</name>
<dbReference type="AlphaFoldDB" id="A0A6I8PJP4"/>
<evidence type="ECO:0000259" key="4">
    <source>
        <dbReference type="Pfam" id="PF14916"/>
    </source>
</evidence>
<feature type="domain" description="CCDC92/74 N-terminal" evidence="4">
    <location>
        <begin position="7"/>
        <end position="61"/>
    </location>
</feature>
<feature type="region of interest" description="Disordered" evidence="3">
    <location>
        <begin position="147"/>
        <end position="291"/>
    </location>
</feature>
<accession>A0A6I8PJP4</accession>
<dbReference type="CTD" id="101928991"/>
<reference evidence="5" key="2">
    <citation type="submission" date="2025-08" db="UniProtKB">
        <authorList>
            <consortium name="Ensembl"/>
        </authorList>
    </citation>
    <scope>IDENTIFICATION</scope>
    <source>
        <strain evidence="5">Glennie</strain>
    </source>
</reference>
<keyword evidence="1 2" id="KW-0175">Coiled coil</keyword>
<evidence type="ECO:0000256" key="2">
    <source>
        <dbReference type="SAM" id="Coils"/>
    </source>
</evidence>
<evidence type="ECO:0000256" key="3">
    <source>
        <dbReference type="SAM" id="MobiDB-lite"/>
    </source>
</evidence>
<dbReference type="GeneTree" id="ENSGT00430000031027"/>
<dbReference type="InterPro" id="IPR040370">
    <property type="entry name" value="CCDC74A/CCDC74B/CCDC92"/>
</dbReference>
<gene>
    <name evidence="5" type="primary">CCDC92B</name>
</gene>
<dbReference type="InterPro" id="IPR039496">
    <property type="entry name" value="CCDC92/74_N"/>
</dbReference>
<feature type="compositionally biased region" description="Gly residues" evidence="3">
    <location>
        <begin position="190"/>
        <end position="204"/>
    </location>
</feature>
<dbReference type="Ensembl" id="ENSOANT00000069152.1">
    <property type="protein sequence ID" value="ENSOANP00000054358.1"/>
    <property type="gene ID" value="ENSOANG00000049999.1"/>
</dbReference>
<dbReference type="Pfam" id="PF14916">
    <property type="entry name" value="CCDC92"/>
    <property type="match status" value="1"/>
</dbReference>
<dbReference type="Bgee" id="ENSOANG00000049999">
    <property type="expression patterns" value="Expressed in cerebellum and 6 other cell types or tissues"/>
</dbReference>
<dbReference type="OMA" id="KHCTELT"/>
<reference evidence="5 6" key="1">
    <citation type="journal article" date="2008" name="Nature">
        <title>Genome analysis of the platypus reveals unique signatures of evolution.</title>
        <authorList>
            <person name="Warren W.C."/>
            <person name="Hillier L.W."/>
            <person name="Marshall Graves J.A."/>
            <person name="Birney E."/>
            <person name="Ponting C.P."/>
            <person name="Grutzner F."/>
            <person name="Belov K."/>
            <person name="Miller W."/>
            <person name="Clarke L."/>
            <person name="Chinwalla A.T."/>
            <person name="Yang S.P."/>
            <person name="Heger A."/>
            <person name="Locke D.P."/>
            <person name="Miethke P."/>
            <person name="Waters P.D."/>
            <person name="Veyrunes F."/>
            <person name="Fulton L."/>
            <person name="Fulton B."/>
            <person name="Graves T."/>
            <person name="Wallis J."/>
            <person name="Puente X.S."/>
            <person name="Lopez-Otin C."/>
            <person name="Ordonez G.R."/>
            <person name="Eichler E.E."/>
            <person name="Chen L."/>
            <person name="Cheng Z."/>
            <person name="Deakin J.E."/>
            <person name="Alsop A."/>
            <person name="Thompson K."/>
            <person name="Kirby P."/>
            <person name="Papenfuss A.T."/>
            <person name="Wakefield M.J."/>
            <person name="Olender T."/>
            <person name="Lancet D."/>
            <person name="Huttley G.A."/>
            <person name="Smit A.F."/>
            <person name="Pask A."/>
            <person name="Temple-Smith P."/>
            <person name="Batzer M.A."/>
            <person name="Walker J.A."/>
            <person name="Konkel M.K."/>
            <person name="Harris R.S."/>
            <person name="Whittington C.M."/>
            <person name="Wong E.S."/>
            <person name="Gemmell N.J."/>
            <person name="Buschiazzo E."/>
            <person name="Vargas Jentzsch I.M."/>
            <person name="Merkel A."/>
            <person name="Schmitz J."/>
            <person name="Zemann A."/>
            <person name="Churakov G."/>
            <person name="Kriegs J.O."/>
            <person name="Brosius J."/>
            <person name="Murchison E.P."/>
            <person name="Sachidanandam R."/>
            <person name="Smith C."/>
            <person name="Hannon G.J."/>
            <person name="Tsend-Ayush E."/>
            <person name="McMillan D."/>
            <person name="Attenborough R."/>
            <person name="Rens W."/>
            <person name="Ferguson-Smith M."/>
            <person name="Lefevre C.M."/>
            <person name="Sharp J.A."/>
            <person name="Nicholas K.R."/>
            <person name="Ray D.A."/>
            <person name="Kube M."/>
            <person name="Reinhardt R."/>
            <person name="Pringle T.H."/>
            <person name="Taylor J."/>
            <person name="Jones R.C."/>
            <person name="Nixon B."/>
            <person name="Dacheux J.L."/>
            <person name="Niwa H."/>
            <person name="Sekita Y."/>
            <person name="Huang X."/>
            <person name="Stark A."/>
            <person name="Kheradpour P."/>
            <person name="Kellis M."/>
            <person name="Flicek P."/>
            <person name="Chen Y."/>
            <person name="Webber C."/>
            <person name="Hardison R."/>
            <person name="Nelson J."/>
            <person name="Hallsworth-Pepin K."/>
            <person name="Delehaunty K."/>
            <person name="Markovic C."/>
            <person name="Minx P."/>
            <person name="Feng Y."/>
            <person name="Kremitzki C."/>
            <person name="Mitreva M."/>
            <person name="Glasscock J."/>
            <person name="Wylie T."/>
            <person name="Wohldmann P."/>
            <person name="Thiru P."/>
            <person name="Nhan M.N."/>
            <person name="Pohl C.S."/>
            <person name="Smith S.M."/>
            <person name="Hou S."/>
            <person name="Nefedov M."/>
            <person name="de Jong P.J."/>
            <person name="Renfree M.B."/>
            <person name="Mardis E.R."/>
            <person name="Wilson R.K."/>
        </authorList>
    </citation>
    <scope>NUCLEOTIDE SEQUENCE [LARGE SCALE GENOMIC DNA]</scope>
    <source>
        <strain evidence="5 6">Glennie</strain>
    </source>
</reference>
<keyword evidence="6" id="KW-1185">Reference proteome</keyword>